<gene>
    <name evidence="4" type="ORF">H8E29_05180</name>
</gene>
<dbReference type="GO" id="GO:0006654">
    <property type="term" value="P:phosphatidic acid biosynthetic process"/>
    <property type="evidence" value="ECO:0007669"/>
    <property type="project" value="TreeGrafter"/>
</dbReference>
<feature type="domain" description="Phospholipid/glycerol acyltransferase" evidence="3">
    <location>
        <begin position="35"/>
        <end position="147"/>
    </location>
</feature>
<dbReference type="InterPro" id="IPR002123">
    <property type="entry name" value="Plipid/glycerol_acylTrfase"/>
</dbReference>
<comment type="caution">
    <text evidence="4">The sequence shown here is derived from an EMBL/GenBank/DDBJ whole genome shotgun (WGS) entry which is preliminary data.</text>
</comment>
<dbReference type="PANTHER" id="PTHR10434:SF9">
    <property type="entry name" value="PHOSPHOLIPID_GLYCEROL ACYLTRANSFERASE DOMAIN-CONTAINING PROTEIN"/>
    <property type="match status" value="1"/>
</dbReference>
<dbReference type="Pfam" id="PF01553">
    <property type="entry name" value="Acyltransferase"/>
    <property type="match status" value="1"/>
</dbReference>
<reference evidence="4 5" key="1">
    <citation type="submission" date="2020-08" db="EMBL/GenBank/DDBJ databases">
        <title>Bridging the membrane lipid divide: bacteria of the FCB group superphylum have the potential to synthesize archaeal ether lipids.</title>
        <authorList>
            <person name="Villanueva L."/>
            <person name="Von Meijenfeldt F.A.B."/>
            <person name="Westbye A.B."/>
            <person name="Yadav S."/>
            <person name="Hopmans E.C."/>
            <person name="Dutilh B.E."/>
            <person name="Sinninghe Damste J.S."/>
        </authorList>
    </citation>
    <scope>NUCLEOTIDE SEQUENCE [LARGE SCALE GENOMIC DNA]</scope>
    <source>
        <strain evidence="4">NIOZ-UU36</strain>
    </source>
</reference>
<dbReference type="PANTHER" id="PTHR10434">
    <property type="entry name" value="1-ACYL-SN-GLYCEROL-3-PHOSPHATE ACYLTRANSFERASE"/>
    <property type="match status" value="1"/>
</dbReference>
<evidence type="ECO:0000256" key="2">
    <source>
        <dbReference type="ARBA" id="ARBA00023315"/>
    </source>
</evidence>
<protein>
    <submittedName>
        <fullName evidence="4">1-acyl-sn-glycerol-3-phosphate acyltransferase</fullName>
    </submittedName>
</protein>
<dbReference type="Proteomes" id="UP000614469">
    <property type="component" value="Unassembled WGS sequence"/>
</dbReference>
<dbReference type="AlphaFoldDB" id="A0A8J6NJ17"/>
<keyword evidence="2 4" id="KW-0012">Acyltransferase</keyword>
<evidence type="ECO:0000313" key="4">
    <source>
        <dbReference type="EMBL" id="MBC8334637.1"/>
    </source>
</evidence>
<proteinExistence type="predicted"/>
<accession>A0A8J6NJ17</accession>
<sequence length="192" mass="21972">MIAKKKRWWQHSARFILRLVGWRLVDDTPPEPKYILVGAHHTSNWDWAIGFFMMAGLGLRPRWIGKDSLFKGFAGPIMRWLGGISVVRGARENFVGQVVDIYNNSKELVIALAPEGTRDYVDHWKTGFYHIAKDAHISVAMAFLDYSKKICGIGGYFIPSDNLKADMKILREFYEEVVGKFPEKQGLVRIKA</sequence>
<name>A0A8J6NJ17_9CHLR</name>
<evidence type="ECO:0000313" key="5">
    <source>
        <dbReference type="Proteomes" id="UP000614469"/>
    </source>
</evidence>
<dbReference type="SUPFAM" id="SSF69593">
    <property type="entry name" value="Glycerol-3-phosphate (1)-acyltransferase"/>
    <property type="match status" value="1"/>
</dbReference>
<evidence type="ECO:0000259" key="3">
    <source>
        <dbReference type="SMART" id="SM00563"/>
    </source>
</evidence>
<dbReference type="EMBL" id="JACNJN010000074">
    <property type="protein sequence ID" value="MBC8334637.1"/>
    <property type="molecule type" value="Genomic_DNA"/>
</dbReference>
<dbReference type="GO" id="GO:0003841">
    <property type="term" value="F:1-acylglycerol-3-phosphate O-acyltransferase activity"/>
    <property type="evidence" value="ECO:0007669"/>
    <property type="project" value="TreeGrafter"/>
</dbReference>
<dbReference type="SMART" id="SM00563">
    <property type="entry name" value="PlsC"/>
    <property type="match status" value="1"/>
</dbReference>
<evidence type="ECO:0000256" key="1">
    <source>
        <dbReference type="ARBA" id="ARBA00022679"/>
    </source>
</evidence>
<organism evidence="4 5">
    <name type="scientific">Candidatus Desulfolinea nitratireducens</name>
    <dbReference type="NCBI Taxonomy" id="2841698"/>
    <lineage>
        <taxon>Bacteria</taxon>
        <taxon>Bacillati</taxon>
        <taxon>Chloroflexota</taxon>
        <taxon>Anaerolineae</taxon>
        <taxon>Anaerolineales</taxon>
        <taxon>Anaerolineales incertae sedis</taxon>
        <taxon>Candidatus Desulfolinea</taxon>
    </lineage>
</organism>
<keyword evidence="1" id="KW-0808">Transferase</keyword>